<evidence type="ECO:0000313" key="6">
    <source>
        <dbReference type="EMBL" id="CAE0235502.1"/>
    </source>
</evidence>
<gene>
    <name evidence="6" type="ORF">SRAS04492_LOCUS7309</name>
</gene>
<evidence type="ECO:0000256" key="3">
    <source>
        <dbReference type="ARBA" id="ARBA00022574"/>
    </source>
</evidence>
<dbReference type="GO" id="GO:0045503">
    <property type="term" value="F:dynein light chain binding"/>
    <property type="evidence" value="ECO:0007669"/>
    <property type="project" value="TreeGrafter"/>
</dbReference>
<dbReference type="Gene3D" id="2.130.10.10">
    <property type="entry name" value="YVTN repeat-like/Quinoprotein amine dehydrogenase"/>
    <property type="match status" value="1"/>
</dbReference>
<dbReference type="GO" id="GO:0060294">
    <property type="term" value="P:cilium movement involved in cell motility"/>
    <property type="evidence" value="ECO:0007669"/>
    <property type="project" value="TreeGrafter"/>
</dbReference>
<dbReference type="GO" id="GO:0036159">
    <property type="term" value="P:inner dynein arm assembly"/>
    <property type="evidence" value="ECO:0007669"/>
    <property type="project" value="TreeGrafter"/>
</dbReference>
<evidence type="ECO:0008006" key="7">
    <source>
        <dbReference type="Google" id="ProtNLM"/>
    </source>
</evidence>
<sequence>MLGDDEAASGGKVNTTTMKPRRYIENDYCKGKRVSCIKFHPKRHFLVAMSMIDNMDFDTRSKVQGTSFESHVLILNFMDNHIIKLNYVLETPIEITTIEFHPDNPNVLYGGCFNGQIIVWDITSQDHKVTAETKSKLDVGGGDDDDFAVPGEEQDEKSQSVIKMKHMWLSLLNVSHKNFVGDLAFVPPTINVDKRNLSNGKHTHIISVSEDGIVNIWDTRPIDKETLKNARDFLWKPYLRLELFKQDGSGELGLSRILLSPSQETPTFWAVSDEGDLVLIDWSIKPIQTGDDGPKLAEYVRFTYDTQKENRAALALERSPFYPSLLLTVHNFQFSIWKIDLEEYEKPIFTSAPTYGAHNTCGAFSPTRPGVIFITKTNGIDVWDFLDQSNKPSLVFNIATSPYMYCKFQFHKHFDNKQYMALGDKENGTLFLYEVPANLKLMQENEKENIQKFWDREIQKCKFVIEQRERKKEEYARAKDEDARKKALAEAAKEISEEALMAKELEQEEQYQDLLLKYKAEFKLITDEELEAIQSKKKKK</sequence>
<evidence type="ECO:0000256" key="1">
    <source>
        <dbReference type="ARBA" id="ARBA00004496"/>
    </source>
</evidence>
<reference evidence="6" key="1">
    <citation type="submission" date="2021-01" db="EMBL/GenBank/DDBJ databases">
        <authorList>
            <person name="Corre E."/>
            <person name="Pelletier E."/>
            <person name="Niang G."/>
            <person name="Scheremetjew M."/>
            <person name="Finn R."/>
            <person name="Kale V."/>
            <person name="Holt S."/>
            <person name="Cochrane G."/>
            <person name="Meng A."/>
            <person name="Brown T."/>
            <person name="Cohen L."/>
        </authorList>
    </citation>
    <scope>NUCLEOTIDE SEQUENCE</scope>
    <source>
        <strain evidence="6">Ras09</strain>
    </source>
</reference>
<keyword evidence="4" id="KW-0677">Repeat</keyword>
<evidence type="ECO:0000256" key="2">
    <source>
        <dbReference type="ARBA" id="ARBA00022490"/>
    </source>
</evidence>
<evidence type="ECO:0000256" key="5">
    <source>
        <dbReference type="SAM" id="Coils"/>
    </source>
</evidence>
<dbReference type="InterPro" id="IPR015943">
    <property type="entry name" value="WD40/YVTN_repeat-like_dom_sf"/>
</dbReference>
<protein>
    <recommendedName>
        <fullName evidence="7">WD repeat-containing protein 63</fullName>
    </recommendedName>
</protein>
<keyword evidence="3" id="KW-0853">WD repeat</keyword>
<feature type="coiled-coil region" evidence="5">
    <location>
        <begin position="461"/>
        <end position="508"/>
    </location>
</feature>
<dbReference type="PANTHER" id="PTHR12442">
    <property type="entry name" value="DYNEIN INTERMEDIATE CHAIN"/>
    <property type="match status" value="1"/>
</dbReference>
<dbReference type="PANTHER" id="PTHR12442:SF5">
    <property type="entry name" value="DYNEIN AXONEMAL INTERMEDIATE CHAIN 3"/>
    <property type="match status" value="1"/>
</dbReference>
<accession>A0A7S3CRI8</accession>
<dbReference type="InterPro" id="IPR001680">
    <property type="entry name" value="WD40_rpt"/>
</dbReference>
<proteinExistence type="predicted"/>
<dbReference type="GO" id="GO:0036156">
    <property type="term" value="C:inner dynein arm"/>
    <property type="evidence" value="ECO:0007669"/>
    <property type="project" value="TreeGrafter"/>
</dbReference>
<dbReference type="GO" id="GO:0045504">
    <property type="term" value="F:dynein heavy chain binding"/>
    <property type="evidence" value="ECO:0007669"/>
    <property type="project" value="TreeGrafter"/>
</dbReference>
<dbReference type="InterPro" id="IPR050687">
    <property type="entry name" value="Dynein_IC"/>
</dbReference>
<dbReference type="Pfam" id="PF00400">
    <property type="entry name" value="WD40"/>
    <property type="match status" value="1"/>
</dbReference>
<name>A0A7S3CRI8_9SPIT</name>
<organism evidence="6">
    <name type="scientific">Strombidium rassoulzadegani</name>
    <dbReference type="NCBI Taxonomy" id="1082188"/>
    <lineage>
        <taxon>Eukaryota</taxon>
        <taxon>Sar</taxon>
        <taxon>Alveolata</taxon>
        <taxon>Ciliophora</taxon>
        <taxon>Intramacronucleata</taxon>
        <taxon>Spirotrichea</taxon>
        <taxon>Oligotrichia</taxon>
        <taxon>Strombidiidae</taxon>
        <taxon>Strombidium</taxon>
    </lineage>
</organism>
<keyword evidence="5" id="KW-0175">Coiled coil</keyword>
<comment type="subcellular location">
    <subcellularLocation>
        <location evidence="1">Cytoplasm</location>
    </subcellularLocation>
</comment>
<dbReference type="AlphaFoldDB" id="A0A7S3CRI8"/>
<dbReference type="InterPro" id="IPR036322">
    <property type="entry name" value="WD40_repeat_dom_sf"/>
</dbReference>
<dbReference type="EMBL" id="HBIA01014520">
    <property type="protein sequence ID" value="CAE0235502.1"/>
    <property type="molecule type" value="Transcribed_RNA"/>
</dbReference>
<keyword evidence="2" id="KW-0963">Cytoplasm</keyword>
<dbReference type="SUPFAM" id="SSF50978">
    <property type="entry name" value="WD40 repeat-like"/>
    <property type="match status" value="1"/>
</dbReference>
<dbReference type="SMART" id="SM00320">
    <property type="entry name" value="WD40"/>
    <property type="match status" value="2"/>
</dbReference>
<evidence type="ECO:0000256" key="4">
    <source>
        <dbReference type="ARBA" id="ARBA00022737"/>
    </source>
</evidence>